<evidence type="ECO:0000256" key="2">
    <source>
        <dbReference type="ARBA" id="ARBA00009226"/>
    </source>
</evidence>
<dbReference type="GO" id="GO:0005886">
    <property type="term" value="C:plasma membrane"/>
    <property type="evidence" value="ECO:0007669"/>
    <property type="project" value="UniProtKB-SubCell"/>
</dbReference>
<dbReference type="InterPro" id="IPR012826">
    <property type="entry name" value="FliN"/>
</dbReference>
<keyword evidence="4" id="KW-0145">Chemotaxis</keyword>
<dbReference type="SUPFAM" id="SSF103039">
    <property type="entry name" value="CheC-like"/>
    <property type="match status" value="1"/>
</dbReference>
<dbReference type="PANTHER" id="PTHR43484">
    <property type="match status" value="1"/>
</dbReference>
<feature type="domain" description="CheC-like protein" evidence="9">
    <location>
        <begin position="126"/>
        <end position="162"/>
    </location>
</feature>
<dbReference type="AlphaFoldDB" id="A0A1G8I1C7"/>
<dbReference type="PRINTS" id="PR00956">
    <property type="entry name" value="FLGMOTORFLIN"/>
</dbReference>
<accession>A0A1G8I1C7</accession>
<dbReference type="PANTHER" id="PTHR43484:SF1">
    <property type="entry name" value="FLAGELLAR MOTOR SWITCH PROTEIN FLIN"/>
    <property type="match status" value="1"/>
</dbReference>
<evidence type="ECO:0000259" key="9">
    <source>
        <dbReference type="Pfam" id="PF04509"/>
    </source>
</evidence>
<dbReference type="InterPro" id="IPR051469">
    <property type="entry name" value="FliN/MopA/SpaO"/>
</dbReference>
<dbReference type="Gene3D" id="2.30.330.10">
    <property type="entry name" value="SpoA-like"/>
    <property type="match status" value="1"/>
</dbReference>
<feature type="domain" description="Flagellar motor switch protein FliN-like C-terminal" evidence="8">
    <location>
        <begin position="291"/>
        <end position="361"/>
    </location>
</feature>
<evidence type="ECO:0000256" key="1">
    <source>
        <dbReference type="ARBA" id="ARBA00004413"/>
    </source>
</evidence>
<evidence type="ECO:0000313" key="11">
    <source>
        <dbReference type="Proteomes" id="UP000183255"/>
    </source>
</evidence>
<dbReference type="Pfam" id="PF01052">
    <property type="entry name" value="FliMN_C"/>
    <property type="match status" value="1"/>
</dbReference>
<keyword evidence="10" id="KW-0966">Cell projection</keyword>
<sequence>MKDNFLSQAEVDALLSKKAAAEETGLKETDKDVIGEVGNITMSTAATTLSSIISKRVSITTPRVSYIPFQSIIDECDIPKIVSRIGFKEGLSGNNLLMMNIEDSAIIADLMMGGDGTNANQQLTELELSAVSEAMNQMIGSASTSMAQMLGKAIDINPPIVEVWDKKEDIDYRKFIKEDYICKISFHLSVEGLIESDIMQLYTLDTVKEIVAVMMGDAVPEKKETPQTPKREPERREPERREPDRTAREEYYEEVPRRREPQYAERVDVQRPVFANLEDRSEHAPSRNLDLIMDVPLEFSVVLGKTKKTIEDVLALGAGSVVELNKLADEPLEVYVNGKLIAHGEVVVINENFGIRITQILSKEQRVKGLK</sequence>
<feature type="domain" description="CheC-like protein" evidence="9">
    <location>
        <begin position="31"/>
        <end position="66"/>
    </location>
</feature>
<proteinExistence type="inferred from homology"/>
<keyword evidence="3" id="KW-1003">Cell membrane</keyword>
<keyword evidence="5" id="KW-0283">Flagellar rotation</keyword>
<dbReference type="InterPro" id="IPR001172">
    <property type="entry name" value="FliN_T3SS_HrcQb"/>
</dbReference>
<protein>
    <submittedName>
        <fullName evidence="10">Flagellar motor switch protein FliN/FliY</fullName>
    </submittedName>
</protein>
<dbReference type="Gene3D" id="3.40.1550.10">
    <property type="entry name" value="CheC-like"/>
    <property type="match status" value="1"/>
</dbReference>
<dbReference type="EMBL" id="FNDZ01000001">
    <property type="protein sequence ID" value="SDI12785.1"/>
    <property type="molecule type" value="Genomic_DNA"/>
</dbReference>
<evidence type="ECO:0000256" key="5">
    <source>
        <dbReference type="ARBA" id="ARBA00022779"/>
    </source>
</evidence>
<evidence type="ECO:0000256" key="7">
    <source>
        <dbReference type="SAM" id="MobiDB-lite"/>
    </source>
</evidence>
<comment type="similarity">
    <text evidence="2">Belongs to the FliN/MopA/SpaO family.</text>
</comment>
<dbReference type="GO" id="GO:0003774">
    <property type="term" value="F:cytoskeletal motor activity"/>
    <property type="evidence" value="ECO:0007669"/>
    <property type="project" value="InterPro"/>
</dbReference>
<keyword evidence="10" id="KW-0969">Cilium</keyword>
<evidence type="ECO:0000313" key="10">
    <source>
        <dbReference type="EMBL" id="SDI12785.1"/>
    </source>
</evidence>
<gene>
    <name evidence="10" type="ORF">SAMN05421804_101744</name>
</gene>
<dbReference type="GO" id="GO:0009425">
    <property type="term" value="C:bacterial-type flagellum basal body"/>
    <property type="evidence" value="ECO:0007669"/>
    <property type="project" value="InterPro"/>
</dbReference>
<dbReference type="InterPro" id="IPR028976">
    <property type="entry name" value="CheC-like_sf"/>
</dbReference>
<feature type="region of interest" description="Disordered" evidence="7">
    <location>
        <begin position="218"/>
        <end position="257"/>
    </location>
</feature>
<keyword evidence="10" id="KW-0282">Flagellum</keyword>
<comment type="subcellular location">
    <subcellularLocation>
        <location evidence="1">Cell membrane</location>
        <topology evidence="1">Peripheral membrane protein</topology>
        <orientation evidence="1">Cytoplasmic side</orientation>
    </subcellularLocation>
</comment>
<dbReference type="SUPFAM" id="SSF101801">
    <property type="entry name" value="Surface presentation of antigens (SPOA)"/>
    <property type="match status" value="1"/>
</dbReference>
<dbReference type="Pfam" id="PF04509">
    <property type="entry name" value="CheC"/>
    <property type="match status" value="2"/>
</dbReference>
<reference evidence="10 11" key="1">
    <citation type="submission" date="2016-10" db="EMBL/GenBank/DDBJ databases">
        <authorList>
            <person name="de Groot N.N."/>
        </authorList>
    </citation>
    <scope>NUCLEOTIDE SEQUENCE [LARGE SCALE GENOMIC DNA]</scope>
    <source>
        <strain evidence="10 11">CGMCC 1.5058</strain>
    </source>
</reference>
<dbReference type="CDD" id="cd17907">
    <property type="entry name" value="FliY_FliN-Y"/>
    <property type="match status" value="1"/>
</dbReference>
<name>A0A1G8I1C7_9CLOT</name>
<evidence type="ECO:0000256" key="4">
    <source>
        <dbReference type="ARBA" id="ARBA00022500"/>
    </source>
</evidence>
<feature type="compositionally biased region" description="Basic and acidic residues" evidence="7">
    <location>
        <begin position="219"/>
        <end position="257"/>
    </location>
</feature>
<evidence type="ECO:0000256" key="6">
    <source>
        <dbReference type="ARBA" id="ARBA00023136"/>
    </source>
</evidence>
<dbReference type="GO" id="GO:0016787">
    <property type="term" value="F:hydrolase activity"/>
    <property type="evidence" value="ECO:0007669"/>
    <property type="project" value="InterPro"/>
</dbReference>
<dbReference type="NCBIfam" id="NF005995">
    <property type="entry name" value="PRK08119.1"/>
    <property type="match status" value="1"/>
</dbReference>
<keyword evidence="6" id="KW-0472">Membrane</keyword>
<evidence type="ECO:0000256" key="3">
    <source>
        <dbReference type="ARBA" id="ARBA00022475"/>
    </source>
</evidence>
<dbReference type="InterPro" id="IPR007597">
    <property type="entry name" value="CheC"/>
</dbReference>
<dbReference type="Proteomes" id="UP000183255">
    <property type="component" value="Unassembled WGS sequence"/>
</dbReference>
<dbReference type="InterPro" id="IPR001543">
    <property type="entry name" value="FliN-like_C"/>
</dbReference>
<dbReference type="NCBIfam" id="TIGR02480">
    <property type="entry name" value="fliN"/>
    <property type="match status" value="1"/>
</dbReference>
<dbReference type="RefSeq" id="WP_031574238.1">
    <property type="nucleotide sequence ID" value="NZ_FNDZ01000001.1"/>
</dbReference>
<evidence type="ECO:0000259" key="8">
    <source>
        <dbReference type="Pfam" id="PF01052"/>
    </source>
</evidence>
<dbReference type="GO" id="GO:0071973">
    <property type="term" value="P:bacterial-type flagellum-dependent cell motility"/>
    <property type="evidence" value="ECO:0007669"/>
    <property type="project" value="InterPro"/>
</dbReference>
<dbReference type="GO" id="GO:0006935">
    <property type="term" value="P:chemotaxis"/>
    <property type="evidence" value="ECO:0007669"/>
    <property type="project" value="UniProtKB-KW"/>
</dbReference>
<organism evidence="10 11">
    <name type="scientific">Proteiniclasticum ruminis</name>
    <dbReference type="NCBI Taxonomy" id="398199"/>
    <lineage>
        <taxon>Bacteria</taxon>
        <taxon>Bacillati</taxon>
        <taxon>Bacillota</taxon>
        <taxon>Clostridia</taxon>
        <taxon>Eubacteriales</taxon>
        <taxon>Clostridiaceae</taxon>
        <taxon>Proteiniclasticum</taxon>
    </lineage>
</organism>
<dbReference type="InterPro" id="IPR036429">
    <property type="entry name" value="SpoA-like_sf"/>
</dbReference>